<dbReference type="AlphaFoldDB" id="A0A0F9SM09"/>
<protein>
    <submittedName>
        <fullName evidence="1">Uncharacterized protein</fullName>
    </submittedName>
</protein>
<sequence>MAAATGFVMDKGWKRLELAFDASRFKNVSRKHLRRATELNGLLALRASRQAVKKGGFQKRSTLTIHIAGAGKKPLIDTATRLFQGMTSSVRSDTTAFVGFLLNNPNFSAAVAVHEGAVIKVSSAMRALFRILWLTSLGQVNPSTLTGRAAELWERAPGGWWPLKPSTVVIVIPARPFIKRAFEDKKLHARVKVNWERAVQRTLREQSKGKK</sequence>
<gene>
    <name evidence="1" type="ORF">LCGC14_0835780</name>
</gene>
<proteinExistence type="predicted"/>
<dbReference type="EMBL" id="LAZR01002422">
    <property type="protein sequence ID" value="KKN30263.1"/>
    <property type="molecule type" value="Genomic_DNA"/>
</dbReference>
<comment type="caution">
    <text evidence="1">The sequence shown here is derived from an EMBL/GenBank/DDBJ whole genome shotgun (WGS) entry which is preliminary data.</text>
</comment>
<name>A0A0F9SM09_9ZZZZ</name>
<organism evidence="1">
    <name type="scientific">marine sediment metagenome</name>
    <dbReference type="NCBI Taxonomy" id="412755"/>
    <lineage>
        <taxon>unclassified sequences</taxon>
        <taxon>metagenomes</taxon>
        <taxon>ecological metagenomes</taxon>
    </lineage>
</organism>
<evidence type="ECO:0000313" key="1">
    <source>
        <dbReference type="EMBL" id="KKN30263.1"/>
    </source>
</evidence>
<accession>A0A0F9SM09</accession>
<reference evidence="1" key="1">
    <citation type="journal article" date="2015" name="Nature">
        <title>Complex archaea that bridge the gap between prokaryotes and eukaryotes.</title>
        <authorList>
            <person name="Spang A."/>
            <person name="Saw J.H."/>
            <person name="Jorgensen S.L."/>
            <person name="Zaremba-Niedzwiedzka K."/>
            <person name="Martijn J."/>
            <person name="Lind A.E."/>
            <person name="van Eijk R."/>
            <person name="Schleper C."/>
            <person name="Guy L."/>
            <person name="Ettema T.J."/>
        </authorList>
    </citation>
    <scope>NUCLEOTIDE SEQUENCE</scope>
</reference>